<reference evidence="1 2" key="1">
    <citation type="submission" date="2017-09" db="EMBL/GenBank/DDBJ databases">
        <title>Large-scale bioinformatics analysis of Bacillus genomes uncovers conserved roles of natural products in bacterial physiology.</title>
        <authorList>
            <consortium name="Agbiome Team Llc"/>
            <person name="Bleich R.M."/>
            <person name="Grubbs K.J."/>
            <person name="Santa Maria K.C."/>
            <person name="Allen S.E."/>
            <person name="Farag S."/>
            <person name="Shank E.A."/>
            <person name="Bowers A."/>
        </authorList>
    </citation>
    <scope>NUCLEOTIDE SEQUENCE [LARGE SCALE GENOMIC DNA]</scope>
    <source>
        <strain evidence="1 2">AFS040105</strain>
    </source>
</reference>
<proteinExistence type="predicted"/>
<dbReference type="RefSeq" id="WP_098252901.1">
    <property type="nucleotide sequence ID" value="NZ_JARXKI010000012.1"/>
</dbReference>
<evidence type="ECO:0008006" key="3">
    <source>
        <dbReference type="Google" id="ProtNLM"/>
    </source>
</evidence>
<sequence>MFEFLLIKVLFTIFFISLIVLISIIWAKIEKFLDDTVFKNVSEKSRYTLTMIIVMVVEFAIIVITSFNWGSSIIDTLFFGSIILFCCIWLIPYFVTQQQNVAKVMDKHFSGGVNLGEVQVHRAKLSAFNLGSIVFSIVGIIVPICYYFKYFL</sequence>
<organism evidence="1 2">
    <name type="scientific">Bacillus cereus</name>
    <dbReference type="NCBI Taxonomy" id="1396"/>
    <lineage>
        <taxon>Bacteria</taxon>
        <taxon>Bacillati</taxon>
        <taxon>Bacillota</taxon>
        <taxon>Bacilli</taxon>
        <taxon>Bacillales</taxon>
        <taxon>Bacillaceae</taxon>
        <taxon>Bacillus</taxon>
        <taxon>Bacillus cereus group</taxon>
    </lineage>
</organism>
<accession>A0A2A8IYX7</accession>
<dbReference type="AlphaFoldDB" id="A0A2A8IYX7"/>
<dbReference type="Proteomes" id="UP000225766">
    <property type="component" value="Unassembled WGS sequence"/>
</dbReference>
<evidence type="ECO:0000313" key="2">
    <source>
        <dbReference type="Proteomes" id="UP000225766"/>
    </source>
</evidence>
<comment type="caution">
    <text evidence="1">The sequence shown here is derived from an EMBL/GenBank/DDBJ whole genome shotgun (WGS) entry which is preliminary data.</text>
</comment>
<evidence type="ECO:0000313" key="1">
    <source>
        <dbReference type="EMBL" id="PGU01325.1"/>
    </source>
</evidence>
<dbReference type="OrthoDB" id="9761056at2"/>
<protein>
    <recommendedName>
        <fullName evidence="3">Group-specific protein</fullName>
    </recommendedName>
</protein>
<dbReference type="EMBL" id="NUMG01000016">
    <property type="protein sequence ID" value="PGU01325.1"/>
    <property type="molecule type" value="Genomic_DNA"/>
</dbReference>
<gene>
    <name evidence="1" type="ORF">COD19_13590</name>
</gene>
<name>A0A2A8IYX7_BACCE</name>